<name>A0A6G9YGS9_9NOCA</name>
<dbReference type="PANTHER" id="PTHR30204">
    <property type="entry name" value="REDOX-CYCLING DRUG-SENSING TRANSCRIPTIONAL ACTIVATOR SOXR"/>
    <property type="match status" value="1"/>
</dbReference>
<dbReference type="PROSITE" id="PS50937">
    <property type="entry name" value="HTH_MERR_2"/>
    <property type="match status" value="1"/>
</dbReference>
<keyword evidence="7" id="KW-1185">Reference proteome</keyword>
<evidence type="ECO:0000256" key="1">
    <source>
        <dbReference type="ARBA" id="ARBA00022491"/>
    </source>
</evidence>
<dbReference type="PRINTS" id="PR00040">
    <property type="entry name" value="HTHMERR"/>
</dbReference>
<sequence>MRRGGMRIGELAERAGVTRRALRYYEAHGLLPDRRTANGYRDYDERAVRRVDNIRRLLSVGFTAEEIVEFLPCLESEIVLDPVCPDSAEPIARKLSAVQSTLDELTETRDRLAALLAAVTSGPVTGPVSKAG</sequence>
<dbReference type="InterPro" id="IPR000551">
    <property type="entry name" value="MerR-type_HTH_dom"/>
</dbReference>
<dbReference type="PROSITE" id="PS00552">
    <property type="entry name" value="HTH_MERR_1"/>
    <property type="match status" value="1"/>
</dbReference>
<dbReference type="SUPFAM" id="SSF46955">
    <property type="entry name" value="Putative DNA-binding domain"/>
    <property type="match status" value="1"/>
</dbReference>
<evidence type="ECO:0000313" key="7">
    <source>
        <dbReference type="Proteomes" id="UP000503540"/>
    </source>
</evidence>
<dbReference type="EMBL" id="CP046172">
    <property type="protein sequence ID" value="QIS12398.1"/>
    <property type="molecule type" value="Genomic_DNA"/>
</dbReference>
<dbReference type="InterPro" id="IPR009061">
    <property type="entry name" value="DNA-bd_dom_put_sf"/>
</dbReference>
<evidence type="ECO:0000256" key="2">
    <source>
        <dbReference type="ARBA" id="ARBA00023015"/>
    </source>
</evidence>
<organism evidence="6 7">
    <name type="scientific">Nocardia arthritidis</name>
    <dbReference type="NCBI Taxonomy" id="228602"/>
    <lineage>
        <taxon>Bacteria</taxon>
        <taxon>Bacillati</taxon>
        <taxon>Actinomycetota</taxon>
        <taxon>Actinomycetes</taxon>
        <taxon>Mycobacteriales</taxon>
        <taxon>Nocardiaceae</taxon>
        <taxon>Nocardia</taxon>
    </lineage>
</organism>
<feature type="domain" description="HTH merR-type" evidence="5">
    <location>
        <begin position="5"/>
        <end position="73"/>
    </location>
</feature>
<dbReference type="GO" id="GO:0003700">
    <property type="term" value="F:DNA-binding transcription factor activity"/>
    <property type="evidence" value="ECO:0007669"/>
    <property type="project" value="InterPro"/>
</dbReference>
<evidence type="ECO:0000313" key="6">
    <source>
        <dbReference type="EMBL" id="QIS12398.1"/>
    </source>
</evidence>
<keyword evidence="4" id="KW-0804">Transcription</keyword>
<dbReference type="AlphaFoldDB" id="A0A6G9YGS9"/>
<evidence type="ECO:0000256" key="4">
    <source>
        <dbReference type="ARBA" id="ARBA00023163"/>
    </source>
</evidence>
<dbReference type="CDD" id="cd01282">
    <property type="entry name" value="HTH_MerR-like_sg3"/>
    <property type="match status" value="1"/>
</dbReference>
<dbReference type="Proteomes" id="UP000503540">
    <property type="component" value="Chromosome"/>
</dbReference>
<evidence type="ECO:0000256" key="3">
    <source>
        <dbReference type="ARBA" id="ARBA00023125"/>
    </source>
</evidence>
<dbReference type="Pfam" id="PF13411">
    <property type="entry name" value="MerR_1"/>
    <property type="match status" value="1"/>
</dbReference>
<accession>A0A6G9YGS9</accession>
<dbReference type="GO" id="GO:0003677">
    <property type="term" value="F:DNA binding"/>
    <property type="evidence" value="ECO:0007669"/>
    <property type="project" value="UniProtKB-KW"/>
</dbReference>
<dbReference type="Gene3D" id="1.10.1660.10">
    <property type="match status" value="1"/>
</dbReference>
<protein>
    <submittedName>
        <fullName evidence="6">MerR family transcriptional regulator</fullName>
    </submittedName>
</protein>
<dbReference type="KEGG" id="nah:F5544_22685"/>
<reference evidence="6 7" key="1">
    <citation type="journal article" date="2019" name="ACS Chem. Biol.">
        <title>Identification and Mobilization of a Cryptic Antibiotic Biosynthesis Gene Locus from a Human-Pathogenic Nocardia Isolate.</title>
        <authorList>
            <person name="Herisse M."/>
            <person name="Ishida K."/>
            <person name="Porter J.L."/>
            <person name="Howden B."/>
            <person name="Hertweck C."/>
            <person name="Stinear T.P."/>
            <person name="Pidot S.J."/>
        </authorList>
    </citation>
    <scope>NUCLEOTIDE SEQUENCE [LARGE SCALE GENOMIC DNA]</scope>
    <source>
        <strain evidence="6 7">AUSMDU00012717</strain>
    </source>
</reference>
<dbReference type="SMART" id="SM00422">
    <property type="entry name" value="HTH_MERR"/>
    <property type="match status" value="1"/>
</dbReference>
<keyword evidence="2" id="KW-0805">Transcription regulation</keyword>
<evidence type="ECO:0000259" key="5">
    <source>
        <dbReference type="PROSITE" id="PS50937"/>
    </source>
</evidence>
<proteinExistence type="predicted"/>
<keyword evidence="3" id="KW-0238">DNA-binding</keyword>
<keyword evidence="1" id="KW-0678">Repressor</keyword>
<dbReference type="InterPro" id="IPR047057">
    <property type="entry name" value="MerR_fam"/>
</dbReference>
<dbReference type="PANTHER" id="PTHR30204:SF69">
    <property type="entry name" value="MERR-FAMILY TRANSCRIPTIONAL REGULATOR"/>
    <property type="match status" value="1"/>
</dbReference>
<gene>
    <name evidence="6" type="ORF">F5544_22685</name>
</gene>